<dbReference type="AlphaFoldDB" id="A0A9Q1JGI3"/>
<reference evidence="1" key="1">
    <citation type="journal article" date="2023" name="Science">
        <title>Genome structures resolve the early diversification of teleost fishes.</title>
        <authorList>
            <person name="Parey E."/>
            <person name="Louis A."/>
            <person name="Montfort J."/>
            <person name="Bouchez O."/>
            <person name="Roques C."/>
            <person name="Iampietro C."/>
            <person name="Lluch J."/>
            <person name="Castinel A."/>
            <person name="Donnadieu C."/>
            <person name="Desvignes T."/>
            <person name="Floi Bucao C."/>
            <person name="Jouanno E."/>
            <person name="Wen M."/>
            <person name="Mejri S."/>
            <person name="Dirks R."/>
            <person name="Jansen H."/>
            <person name="Henkel C."/>
            <person name="Chen W.J."/>
            <person name="Zahm M."/>
            <person name="Cabau C."/>
            <person name="Klopp C."/>
            <person name="Thompson A.W."/>
            <person name="Robinson-Rechavi M."/>
            <person name="Braasch I."/>
            <person name="Lecointre G."/>
            <person name="Bobe J."/>
            <person name="Postlethwait J.H."/>
            <person name="Berthelot C."/>
            <person name="Roest Crollius H."/>
            <person name="Guiguen Y."/>
        </authorList>
    </citation>
    <scope>NUCLEOTIDE SEQUENCE</scope>
    <source>
        <strain evidence="1">WJC10195</strain>
    </source>
</reference>
<sequence>MPSDPAQICAALCSRQPLLMRCGDSQGVWGRAVGQDAVTSRGFASHIPLIRNAPSPGSLRGDSVPCSLCINSASQTASVDRRADGQLGAE</sequence>
<gene>
    <name evidence="1" type="ORF">SKAU_G00035300</name>
</gene>
<dbReference type="Proteomes" id="UP001152622">
    <property type="component" value="Chromosome 1"/>
</dbReference>
<accession>A0A9Q1JGI3</accession>
<comment type="caution">
    <text evidence="1">The sequence shown here is derived from an EMBL/GenBank/DDBJ whole genome shotgun (WGS) entry which is preliminary data.</text>
</comment>
<evidence type="ECO:0000313" key="2">
    <source>
        <dbReference type="Proteomes" id="UP001152622"/>
    </source>
</evidence>
<protein>
    <submittedName>
        <fullName evidence="1">Uncharacterized protein</fullName>
    </submittedName>
</protein>
<dbReference type="EMBL" id="JAINUF010000001">
    <property type="protein sequence ID" value="KAJ8382752.1"/>
    <property type="molecule type" value="Genomic_DNA"/>
</dbReference>
<organism evidence="1 2">
    <name type="scientific">Synaphobranchus kaupii</name>
    <name type="common">Kaup's arrowtooth eel</name>
    <dbReference type="NCBI Taxonomy" id="118154"/>
    <lineage>
        <taxon>Eukaryota</taxon>
        <taxon>Metazoa</taxon>
        <taxon>Chordata</taxon>
        <taxon>Craniata</taxon>
        <taxon>Vertebrata</taxon>
        <taxon>Euteleostomi</taxon>
        <taxon>Actinopterygii</taxon>
        <taxon>Neopterygii</taxon>
        <taxon>Teleostei</taxon>
        <taxon>Anguilliformes</taxon>
        <taxon>Synaphobranchidae</taxon>
        <taxon>Synaphobranchus</taxon>
    </lineage>
</organism>
<keyword evidence="2" id="KW-1185">Reference proteome</keyword>
<name>A0A9Q1JGI3_SYNKA</name>
<evidence type="ECO:0000313" key="1">
    <source>
        <dbReference type="EMBL" id="KAJ8382752.1"/>
    </source>
</evidence>
<proteinExistence type="predicted"/>